<proteinExistence type="predicted"/>
<dbReference type="GO" id="GO:1990189">
    <property type="term" value="F:protein N-terminal-serine acetyltransferase activity"/>
    <property type="evidence" value="ECO:0007669"/>
    <property type="project" value="TreeGrafter"/>
</dbReference>
<dbReference type="GO" id="GO:0008999">
    <property type="term" value="F:protein-N-terminal-alanine acetyltransferase activity"/>
    <property type="evidence" value="ECO:0007669"/>
    <property type="project" value="TreeGrafter"/>
</dbReference>
<gene>
    <name evidence="2" type="ORF">F8O01_05605</name>
</gene>
<dbReference type="Gene3D" id="3.40.630.30">
    <property type="match status" value="1"/>
</dbReference>
<dbReference type="GO" id="GO:0005737">
    <property type="term" value="C:cytoplasm"/>
    <property type="evidence" value="ECO:0007669"/>
    <property type="project" value="TreeGrafter"/>
</dbReference>
<dbReference type="PROSITE" id="PS51186">
    <property type="entry name" value="GNAT"/>
    <property type="match status" value="1"/>
</dbReference>
<dbReference type="AlphaFoldDB" id="A0A7J5C0Z0"/>
<dbReference type="SUPFAM" id="SSF55729">
    <property type="entry name" value="Acyl-CoA N-acyltransferases (Nat)"/>
    <property type="match status" value="1"/>
</dbReference>
<dbReference type="OrthoDB" id="9795188at2"/>
<keyword evidence="3" id="KW-1185">Reference proteome</keyword>
<organism evidence="2 3">
    <name type="scientific">Pseudoclavibacter chungangensis</name>
    <dbReference type="NCBI Taxonomy" id="587635"/>
    <lineage>
        <taxon>Bacteria</taxon>
        <taxon>Bacillati</taxon>
        <taxon>Actinomycetota</taxon>
        <taxon>Actinomycetes</taxon>
        <taxon>Micrococcales</taxon>
        <taxon>Microbacteriaceae</taxon>
        <taxon>Pseudoclavibacter</taxon>
    </lineage>
</organism>
<dbReference type="Pfam" id="PF13302">
    <property type="entry name" value="Acetyltransf_3"/>
    <property type="match status" value="1"/>
</dbReference>
<dbReference type="EMBL" id="WBJZ01000006">
    <property type="protein sequence ID" value="KAB1659411.1"/>
    <property type="molecule type" value="Genomic_DNA"/>
</dbReference>
<evidence type="ECO:0000313" key="3">
    <source>
        <dbReference type="Proteomes" id="UP000467240"/>
    </source>
</evidence>
<dbReference type="PANTHER" id="PTHR43441">
    <property type="entry name" value="RIBOSOMAL-PROTEIN-SERINE ACETYLTRANSFERASE"/>
    <property type="match status" value="1"/>
</dbReference>
<reference evidence="2 3" key="1">
    <citation type="submission" date="2019-09" db="EMBL/GenBank/DDBJ databases">
        <title>Phylogeny of genus Pseudoclavibacter and closely related genus.</title>
        <authorList>
            <person name="Li Y."/>
        </authorList>
    </citation>
    <scope>NUCLEOTIDE SEQUENCE [LARGE SCALE GENOMIC DNA]</scope>
    <source>
        <strain evidence="2 3">DSM 23821</strain>
    </source>
</reference>
<dbReference type="InterPro" id="IPR016181">
    <property type="entry name" value="Acyl_CoA_acyltransferase"/>
</dbReference>
<evidence type="ECO:0000313" key="2">
    <source>
        <dbReference type="EMBL" id="KAB1659411.1"/>
    </source>
</evidence>
<dbReference type="InterPro" id="IPR051908">
    <property type="entry name" value="Ribosomal_N-acetyltransferase"/>
</dbReference>
<name>A0A7J5C0Z0_9MICO</name>
<accession>A0A7J5C0Z0</accession>
<dbReference type="Proteomes" id="UP000467240">
    <property type="component" value="Unassembled WGS sequence"/>
</dbReference>
<keyword evidence="2" id="KW-0808">Transferase</keyword>
<feature type="domain" description="N-acetyltransferase" evidence="1">
    <location>
        <begin position="27"/>
        <end position="181"/>
    </location>
</feature>
<dbReference type="InterPro" id="IPR000182">
    <property type="entry name" value="GNAT_dom"/>
</dbReference>
<sequence length="195" mass="20293">MTAGGAPGARTLVDGSEGVVLDALGDRDVDALTALWRDPDAVRFLNVAQPASRADAERSVERARAGDGGVTFAVRSRTGGPLLGTVALHGPAPRGSLSVATAPAARGRGLTTAAVRLLLDRAGRLGYRVLDWECLTDNVASIALAERLGFEFERSGPSTSVLHHRGKPARFATLDLSRDADRAPVHPCAPTPEVG</sequence>
<protein>
    <submittedName>
        <fullName evidence="2">GNAT family N-acetyltransferase</fullName>
    </submittedName>
</protein>
<dbReference type="PANTHER" id="PTHR43441:SF10">
    <property type="entry name" value="ACETYLTRANSFERASE"/>
    <property type="match status" value="1"/>
</dbReference>
<comment type="caution">
    <text evidence="2">The sequence shown here is derived from an EMBL/GenBank/DDBJ whole genome shotgun (WGS) entry which is preliminary data.</text>
</comment>
<evidence type="ECO:0000259" key="1">
    <source>
        <dbReference type="PROSITE" id="PS51186"/>
    </source>
</evidence>
<dbReference type="RefSeq" id="WP_158039911.1">
    <property type="nucleotide sequence ID" value="NZ_JACCFV010000001.1"/>
</dbReference>